<dbReference type="EMBL" id="PFPL01000013">
    <property type="protein sequence ID" value="PIZ96638.1"/>
    <property type="molecule type" value="Genomic_DNA"/>
</dbReference>
<dbReference type="CDD" id="cd06561">
    <property type="entry name" value="AlkD_like"/>
    <property type="match status" value="1"/>
</dbReference>
<dbReference type="Gene3D" id="1.25.10.90">
    <property type="match status" value="1"/>
</dbReference>
<evidence type="ECO:0000313" key="1">
    <source>
        <dbReference type="EMBL" id="PIZ96638.1"/>
    </source>
</evidence>
<dbReference type="InterPro" id="IPR014825">
    <property type="entry name" value="DNA_alkylation"/>
</dbReference>
<dbReference type="InterPro" id="IPR016024">
    <property type="entry name" value="ARM-type_fold"/>
</dbReference>
<dbReference type="Pfam" id="PF08713">
    <property type="entry name" value="DNA_alkylation"/>
    <property type="match status" value="1"/>
</dbReference>
<proteinExistence type="predicted"/>
<protein>
    <submittedName>
        <fullName evidence="1">DNA alkylation repair protein</fullName>
    </submittedName>
</protein>
<dbReference type="PANTHER" id="PTHR34070">
    <property type="entry name" value="ARMADILLO-TYPE FOLD"/>
    <property type="match status" value="1"/>
</dbReference>
<name>A0A2M7VBQ4_9BACT</name>
<sequence length="238" mass="28439">MTYTKITSDLKNLTNPTKATILSGFFKTGKGQYGEGDQFLGITVPQQRQIAKKYYENTGFEDLQKMLESKIHEYRLTALIILVYKYEKTKDEKLKKQIYNFYIKNLQYVNNWDLVDVTTPNIVGDYLLNNQNKKNILYKLAKSKNLWERRVSILATFRFIKEKQFEDTLKISEILLHDEHDLIHKAVGWMLREMGKRDIRPLVKFLDKHTLKMPRTMFRYAIEKFPEEMRQYYLNLGK</sequence>
<accession>A0A2M7VBQ4</accession>
<comment type="caution">
    <text evidence="1">The sequence shown here is derived from an EMBL/GenBank/DDBJ whole genome shotgun (WGS) entry which is preliminary data.</text>
</comment>
<dbReference type="Proteomes" id="UP000231453">
    <property type="component" value="Unassembled WGS sequence"/>
</dbReference>
<gene>
    <name evidence="1" type="ORF">COX80_00770</name>
</gene>
<dbReference type="AlphaFoldDB" id="A0A2M7VBQ4"/>
<dbReference type="SUPFAM" id="SSF48371">
    <property type="entry name" value="ARM repeat"/>
    <property type="match status" value="1"/>
</dbReference>
<organism evidence="1 2">
    <name type="scientific">Candidatus Magasanikbacteria bacterium CG_4_10_14_0_2_um_filter_33_14</name>
    <dbReference type="NCBI Taxonomy" id="1974636"/>
    <lineage>
        <taxon>Bacteria</taxon>
        <taxon>Candidatus Magasanikiibacteriota</taxon>
    </lineage>
</organism>
<dbReference type="PANTHER" id="PTHR34070:SF1">
    <property type="entry name" value="DNA ALKYLATION REPAIR PROTEIN"/>
    <property type="match status" value="1"/>
</dbReference>
<reference evidence="2" key="1">
    <citation type="submission" date="2017-09" db="EMBL/GenBank/DDBJ databases">
        <title>Depth-based differentiation of microbial function through sediment-hosted aquifers and enrichment of novel symbionts in the deep terrestrial subsurface.</title>
        <authorList>
            <person name="Probst A.J."/>
            <person name="Ladd B."/>
            <person name="Jarett J.K."/>
            <person name="Geller-Mcgrath D.E."/>
            <person name="Sieber C.M.K."/>
            <person name="Emerson J.B."/>
            <person name="Anantharaman K."/>
            <person name="Thomas B.C."/>
            <person name="Malmstrom R."/>
            <person name="Stieglmeier M."/>
            <person name="Klingl A."/>
            <person name="Woyke T."/>
            <person name="Ryan C.M."/>
            <person name="Banfield J.F."/>
        </authorList>
    </citation>
    <scope>NUCLEOTIDE SEQUENCE [LARGE SCALE GENOMIC DNA]</scope>
</reference>
<evidence type="ECO:0000313" key="2">
    <source>
        <dbReference type="Proteomes" id="UP000231453"/>
    </source>
</evidence>